<dbReference type="CDD" id="cd17631">
    <property type="entry name" value="FACL_FadD13-like"/>
    <property type="match status" value="1"/>
</dbReference>
<feature type="domain" description="AMP-dependent synthetase/ligase" evidence="3">
    <location>
        <begin position="8"/>
        <end position="377"/>
    </location>
</feature>
<dbReference type="SUPFAM" id="SSF56801">
    <property type="entry name" value="Acetyl-CoA synthetase-like"/>
    <property type="match status" value="1"/>
</dbReference>
<dbReference type="AlphaFoldDB" id="A0A6P2BUG0"/>
<dbReference type="InterPro" id="IPR042099">
    <property type="entry name" value="ANL_N_sf"/>
</dbReference>
<dbReference type="EMBL" id="RPFW01000005">
    <property type="protein sequence ID" value="TVZ02528.1"/>
    <property type="molecule type" value="Genomic_DNA"/>
</dbReference>
<dbReference type="Gene3D" id="3.40.50.12780">
    <property type="entry name" value="N-terminal domain of ligase-like"/>
    <property type="match status" value="1"/>
</dbReference>
<dbReference type="PANTHER" id="PTHR43767">
    <property type="entry name" value="LONG-CHAIN-FATTY-ACID--COA LIGASE"/>
    <property type="match status" value="1"/>
</dbReference>
<keyword evidence="6" id="KW-1185">Reference proteome</keyword>
<gene>
    <name evidence="5" type="ORF">EAS64_27470</name>
</gene>
<evidence type="ECO:0000256" key="2">
    <source>
        <dbReference type="ARBA" id="ARBA00022598"/>
    </source>
</evidence>
<sequence length="518" mass="55603">MFNLTRSLDRNADRTPHEDAVVFRDTRLTHRQLLDRVNALAAAFLEAGVGKGDIVALLMGNRPEFLESALAVNRVGAAFLPLNVRLAEPEIEYIIRHAGAVAIVTEPSFAGPVAAIGERLATPWTVVIVSEGEGTGLAAAGYESFLGSHSGATVPPADVAETDLHRLMYSSGTTAHPKGVPITYANFYWKTIGHVAEFGMSAADRTLMAGPMYHVGAFDLPGIGTWWVGGSLAILPRFDVPDLLATIERERPTNVWLAPAMVNATLNAIAQSPGLGDHSTASVRFITGGGEKMPLPLIERLLAAFPNARFADAYGLTETVSGDTFNDEAHTLSKIGSVGKPVVGLDVTILGPDDAPVEAGAAGEILLRGPKVMSGYWKNPEATAAAFTHDGWFRTGDIGHLDKDGYLYIDDRKKDMIVSGGENVATSEVERVLYENQAVLEAAVVAMPDARWGEVPRAFIVLKPGEELTAEALVAHCRERLAGFKTPKEIVFLDTLPRNPSGKVLKRQLRDIDSDAER</sequence>
<comment type="caution">
    <text evidence="5">The sequence shown here is derived from an EMBL/GenBank/DDBJ whole genome shotgun (WGS) entry which is preliminary data.</text>
</comment>
<evidence type="ECO:0000259" key="3">
    <source>
        <dbReference type="Pfam" id="PF00501"/>
    </source>
</evidence>
<dbReference type="Pfam" id="PF00501">
    <property type="entry name" value="AMP-binding"/>
    <property type="match status" value="1"/>
</dbReference>
<name>A0A6P2BUG0_9ACTN</name>
<dbReference type="InterPro" id="IPR050237">
    <property type="entry name" value="ATP-dep_AMP-bd_enzyme"/>
</dbReference>
<reference evidence="5 6" key="1">
    <citation type="submission" date="2018-11" db="EMBL/GenBank/DDBJ databases">
        <title>Trebonia kvetii gen.nov., sp.nov., a novel acidophilic actinobacterium, and proposal of the new actinobacterial family Treboniaceae fam. nov.</title>
        <authorList>
            <person name="Rapoport D."/>
            <person name="Sagova-Mareckova M."/>
            <person name="Sedlacek I."/>
            <person name="Provaznik J."/>
            <person name="Kralova S."/>
            <person name="Pavlinic D."/>
            <person name="Benes V."/>
            <person name="Kopecky J."/>
        </authorList>
    </citation>
    <scope>NUCLEOTIDE SEQUENCE [LARGE SCALE GENOMIC DNA]</scope>
    <source>
        <strain evidence="5 6">15Tr583</strain>
    </source>
</reference>
<protein>
    <submittedName>
        <fullName evidence="5">Fatty-acyl-CoA synthase</fullName>
    </submittedName>
</protein>
<evidence type="ECO:0000313" key="5">
    <source>
        <dbReference type="EMBL" id="TVZ02528.1"/>
    </source>
</evidence>
<comment type="similarity">
    <text evidence="1">Belongs to the ATP-dependent AMP-binding enzyme family.</text>
</comment>
<dbReference type="Gene3D" id="3.30.300.30">
    <property type="match status" value="1"/>
</dbReference>
<proteinExistence type="inferred from homology"/>
<dbReference type="FunFam" id="3.30.300.30:FF:000008">
    <property type="entry name" value="2,3-dihydroxybenzoate-AMP ligase"/>
    <property type="match status" value="1"/>
</dbReference>
<keyword evidence="2" id="KW-0436">Ligase</keyword>
<evidence type="ECO:0000256" key="1">
    <source>
        <dbReference type="ARBA" id="ARBA00006432"/>
    </source>
</evidence>
<dbReference type="OrthoDB" id="9803968at2"/>
<organism evidence="5 6">
    <name type="scientific">Trebonia kvetii</name>
    <dbReference type="NCBI Taxonomy" id="2480626"/>
    <lineage>
        <taxon>Bacteria</taxon>
        <taxon>Bacillati</taxon>
        <taxon>Actinomycetota</taxon>
        <taxon>Actinomycetes</taxon>
        <taxon>Streptosporangiales</taxon>
        <taxon>Treboniaceae</taxon>
        <taxon>Trebonia</taxon>
    </lineage>
</organism>
<evidence type="ECO:0000259" key="4">
    <source>
        <dbReference type="Pfam" id="PF13193"/>
    </source>
</evidence>
<dbReference type="InterPro" id="IPR000873">
    <property type="entry name" value="AMP-dep_synth/lig_dom"/>
</dbReference>
<dbReference type="Pfam" id="PF13193">
    <property type="entry name" value="AMP-binding_C"/>
    <property type="match status" value="1"/>
</dbReference>
<evidence type="ECO:0000313" key="6">
    <source>
        <dbReference type="Proteomes" id="UP000460272"/>
    </source>
</evidence>
<dbReference type="Proteomes" id="UP000460272">
    <property type="component" value="Unassembled WGS sequence"/>
</dbReference>
<accession>A0A6P2BUG0</accession>
<dbReference type="PANTHER" id="PTHR43767:SF1">
    <property type="entry name" value="NONRIBOSOMAL PEPTIDE SYNTHASE PES1 (EUROFUNG)-RELATED"/>
    <property type="match status" value="1"/>
</dbReference>
<feature type="domain" description="AMP-binding enzyme C-terminal" evidence="4">
    <location>
        <begin position="428"/>
        <end position="503"/>
    </location>
</feature>
<dbReference type="GO" id="GO:0016878">
    <property type="term" value="F:acid-thiol ligase activity"/>
    <property type="evidence" value="ECO:0007669"/>
    <property type="project" value="UniProtKB-ARBA"/>
</dbReference>
<dbReference type="InterPro" id="IPR025110">
    <property type="entry name" value="AMP-bd_C"/>
</dbReference>
<dbReference type="InterPro" id="IPR045851">
    <property type="entry name" value="AMP-bd_C_sf"/>
</dbReference>
<dbReference type="RefSeq" id="WP_145857627.1">
    <property type="nucleotide sequence ID" value="NZ_RPFW01000005.1"/>
</dbReference>